<feature type="compositionally biased region" description="Low complexity" evidence="3">
    <location>
        <begin position="663"/>
        <end position="684"/>
    </location>
</feature>
<dbReference type="PROSITE" id="PS00018">
    <property type="entry name" value="EF_HAND_1"/>
    <property type="match status" value="1"/>
</dbReference>
<feature type="region of interest" description="Disordered" evidence="3">
    <location>
        <begin position="1286"/>
        <end position="1314"/>
    </location>
</feature>
<feature type="region of interest" description="Disordered" evidence="3">
    <location>
        <begin position="802"/>
        <end position="824"/>
    </location>
</feature>
<dbReference type="Pfam" id="PF00406">
    <property type="entry name" value="ADK"/>
    <property type="match status" value="1"/>
</dbReference>
<evidence type="ECO:0000256" key="3">
    <source>
        <dbReference type="SAM" id="MobiDB-lite"/>
    </source>
</evidence>
<feature type="coiled-coil region" evidence="2">
    <location>
        <begin position="413"/>
        <end position="451"/>
    </location>
</feature>
<dbReference type="InterPro" id="IPR010441">
    <property type="entry name" value="CH_2"/>
</dbReference>
<feature type="region of interest" description="Disordered" evidence="3">
    <location>
        <begin position="760"/>
        <end position="790"/>
    </location>
</feature>
<dbReference type="PANTHER" id="PTHR14919:SF0">
    <property type="entry name" value="SPERM FLAGELLAR PROTEIN 2"/>
    <property type="match status" value="1"/>
</dbReference>
<dbReference type="PANTHER" id="PTHR14919">
    <property type="entry name" value="KPL2-RELATED"/>
    <property type="match status" value="1"/>
</dbReference>
<dbReference type="Gene3D" id="3.40.50.300">
    <property type="entry name" value="P-loop containing nucleotide triphosphate hydrolases"/>
    <property type="match status" value="1"/>
</dbReference>
<keyword evidence="6" id="KW-1185">Reference proteome</keyword>
<feature type="compositionally biased region" description="Low complexity" evidence="3">
    <location>
        <begin position="2228"/>
        <end position="2245"/>
    </location>
</feature>
<dbReference type="GeneID" id="25566023"/>
<feature type="region of interest" description="Disordered" evidence="3">
    <location>
        <begin position="2515"/>
        <end position="2578"/>
    </location>
</feature>
<feature type="compositionally biased region" description="Low complexity" evidence="3">
    <location>
        <begin position="724"/>
        <end position="741"/>
    </location>
</feature>
<dbReference type="InterPro" id="IPR052634">
    <property type="entry name" value="Sperm_flagellar-bone_growth"/>
</dbReference>
<evidence type="ECO:0000313" key="6">
    <source>
        <dbReference type="Proteomes" id="UP000054408"/>
    </source>
</evidence>
<dbReference type="SUPFAM" id="SSF47473">
    <property type="entry name" value="EF-hand"/>
    <property type="match status" value="1"/>
</dbReference>
<dbReference type="PROSITE" id="PS50021">
    <property type="entry name" value="CH"/>
    <property type="match status" value="1"/>
</dbReference>
<organism evidence="5 6">
    <name type="scientific">Thecamonas trahens ATCC 50062</name>
    <dbReference type="NCBI Taxonomy" id="461836"/>
    <lineage>
        <taxon>Eukaryota</taxon>
        <taxon>Apusozoa</taxon>
        <taxon>Apusomonadida</taxon>
        <taxon>Apusomonadidae</taxon>
        <taxon>Thecamonas</taxon>
    </lineage>
</organism>
<evidence type="ECO:0000259" key="4">
    <source>
        <dbReference type="PROSITE" id="PS50021"/>
    </source>
</evidence>
<dbReference type="InterPro" id="IPR036872">
    <property type="entry name" value="CH_dom_sf"/>
</dbReference>
<dbReference type="InterPro" id="IPR056199">
    <property type="entry name" value="SPEF2_C"/>
</dbReference>
<sequence length="2578" mass="275946">MTELLKEWLNDRVGLSQRVTSLEADFADGYLLGELLAHYGAQGDFNLFTRSSSKLDARVGNWNRLHASLSALGIRLASNTANDIMTEKRGVVGKLLYHIKMTVSGMAPTTPSQRRLTAPWEPRQDAAPLSHGRRLDRRSLRARRGLSATAEPQPAAHGAPPPTSAALAARSPHKGHSASGPGAAAGQAVVSLPPLAATGASATAPQYAAMEKRLFQTRLRDMQSVSQSGNAALSTVVKRFADHRRAHDARVHSEMLRAEHERTAQFAEARRRELAARAERARASAAFEEQSKLNHEKAMTLRLERERTQRQFELTRKYKTLAKVQQSRAAEAAEVNDEIESFEKNIRRMGVGEKENKAMEDELHDPSKILTWAAKAKLPPVEHMRRIRSMVPTRSQMEEASASYLASIQASKRDEVEARKERQKRRRKVLLEQQKAHLDMEEKRVEQLLLSKLMRQSQAEAQLAHNLLKTRYEKQVIYANRVFRESQYAARRQADFEAALERDKVLTAAAADRYRAQVLAEKERHAALLRANAAEKYAANYAVCEAVTHALVDLSIKVAEYRYMTDNLVPAAMMSEWVACFVAGMPLFKPAVLSSPPPTPDKDASSFLLTDTADNSHGDDGSVDAAGGSTATLTAAAEQTGASLSLPPGAAPGHGQGQGLSGADASDASPPASPRSHTSAASSKTSRRRSSKHSHRRQRSAGSSAGSVRRRHSSSRGPTRTDAAEAAAGDQGADSGGADESAAVDDDDASVELTSARLGMALPEGDELKEPPVPPTASSSEAGDSLPWGSNAADRLAAEFSEDDLNSDGRDESKAGDFTPRVFPPALALTPRSAAAAAAPRKTPSQRHVAAVLDALALDEYLSGTGEWLFDGPPLSHNRVLGDWVRDLIALAVPPPPPPPKPVLPPFPLKVAILGKPLTGKSYMARRLAQVHSMEVLTPVGVVEWALAAAPAPGESGGTDDFALALAAAAAEVPALSASGGSTVFEASGAMASNKPRRRSRGSKTTAPPQPDYASMSLAQLAAATQAALAAGAVVPDPILVALFVARIRALDNVSGWVLDGFPATLDQAKLLEAALSGYEEPGVSGASHRRTGGSSGHSDSRPFAAAVKRGSARKSRIAPPTEVPDPVAPPPVSHMDLVIDLDVDDDAIFRRALGRVVDPVTNLRYHIEFDPPPSDAGIADRLEPVDDPERTREQLIHRLAVHGDAAPQLAQWFSSFQDLYARVPVYDSLEDSFKVVFTLLDARIAARREAEAAAAAAAAAEAAAAATTSAAAPEEPLAATAARLNSTSGAPQTNADESELETSRSHVTAVSATGSETAWLESGYAAAGGESSRGRDDEVDEDKVVGETALLSAGTLTLEEDAAHMLLEQWFTLESVYTQDARLVFRHLRELRYEVVHHLHDVRSSFAEFLRRPAQVTAELVASFTTQFNAMEADLRLEPAAKAELFQQTDDLKEVLWTIADTRLVEAEAERALILNDRWLENTLAQVTNLFIRLVQLEVDRFQASSLFLHDLNAVALGLPLPDGMPERVELPTVAIQPLVLLDRSAMLGASRSMASASSVAAAAAAAAMETNLSVPASAESATPSSRRKGKSVSTSSRRSRRAADGETEAEVEGGETGPDGVGDRTSSPQPKRRSHRSSSSRTARATPSTPAASTSAGGAVTAAPAKQVTLEDLVGYEQATLDVLANAAHAALTLTGLDPEADVRAELPDDGGELRFGELGELGQVHVAWVRYMEISGAQSKLNVSVSSLMAKLAEASQVAASSAPVAGLPATSSRDRKRGSSRRKETAASAKVKRGTTPAPTQIVDDFESLQAAMVASYATAFAAGLVLGTTAEAGAEANPDVEAVVDDSTGGSGRGETVPVVARWRATPSPRVLGELFPLGACQLLFDGERVRGGGRHVMDDEAGGALASMQKMRDSSPLVVAYNALPEQSRRFVRARYSEAVVFSQRVGRLFARGNEVVGRLGAEARTTYTALDETLGARFRKEVGAVNALVHHARVAIETEQYLEYQLNLEDTHFVIDKRLRVREAPPPPPAPPVRESLHERRFTVKQLLSLCLAFSAEAPGGMVAADDFVLLILRLQAASAHGQPALPKAWLDLPRQRIELLASIIDVNRTGSVDWRELVVLLALPYYPSLAQLRTLKRAYAAHDHQSRGRVSREAFASVPLFFEHSAMCKLVEAQRAEDEAAAEAAAAEAAAHGDDDDDLLPPSPGPMAIGRSFDPETFDSESSAEAAAAADADAAPGADATVDVVEVASTPRGVERSVPLLELNLEHGVDEAELTRRSNLTTIGLETPLPEDPQEDTGFPRYYEPVGDAALEAMELRYVTDEATGFDRAGQLKELFAFMFLDHLTPAESGGVDYVSLLRYLCRDVSGLAAVRKAWLVTAAVASNSEDASGEQLATEHAAQAAAVSIIQLKSILEHATMPSSVPEDDNPFSRKGLHQVYHELGLAPSAKVTFDETVGSSLAPLLTPVMYAYTRKATHLVFEQEQFLSSVSVSALNESAAAGESHLLDAGISVDDEKEIDKPSVVRGESGAEGDEAEASMARTEASREPRTPRTPSETAKHKKKRKKRSKRQ</sequence>
<feature type="region of interest" description="Disordered" evidence="3">
    <location>
        <begin position="1576"/>
        <end position="1662"/>
    </location>
</feature>
<dbReference type="EMBL" id="GL349464">
    <property type="protein sequence ID" value="KNC51004.1"/>
    <property type="molecule type" value="Genomic_DNA"/>
</dbReference>
<dbReference type="InterPro" id="IPR054517">
    <property type="entry name" value="SPEF2_D5"/>
</dbReference>
<dbReference type="Proteomes" id="UP000054408">
    <property type="component" value="Unassembled WGS sequence"/>
</dbReference>
<feature type="compositionally biased region" description="Basic residues" evidence="3">
    <location>
        <begin position="685"/>
        <end position="699"/>
    </location>
</feature>
<keyword evidence="1" id="KW-0106">Calcium</keyword>
<evidence type="ECO:0000256" key="1">
    <source>
        <dbReference type="ARBA" id="ARBA00022837"/>
    </source>
</evidence>
<dbReference type="Pfam" id="PF22946">
    <property type="entry name" value="SPEF2_D5"/>
    <property type="match status" value="1"/>
</dbReference>
<feature type="coiled-coil region" evidence="2">
    <location>
        <begin position="257"/>
        <end position="284"/>
    </location>
</feature>
<evidence type="ECO:0000256" key="2">
    <source>
        <dbReference type="SAM" id="Coils"/>
    </source>
</evidence>
<keyword evidence="2" id="KW-0175">Coiled coil</keyword>
<feature type="compositionally biased region" description="Basic residues" evidence="3">
    <location>
        <begin position="131"/>
        <end position="144"/>
    </location>
</feature>
<feature type="region of interest" description="Disordered" evidence="3">
    <location>
        <begin position="989"/>
        <end position="1012"/>
    </location>
</feature>
<feature type="compositionally biased region" description="Pro residues" evidence="3">
    <location>
        <begin position="1122"/>
        <end position="1131"/>
    </location>
</feature>
<dbReference type="Pfam" id="PF06294">
    <property type="entry name" value="CH_2"/>
    <property type="match status" value="1"/>
</dbReference>
<dbReference type="Gene3D" id="1.10.418.10">
    <property type="entry name" value="Calponin-like domain"/>
    <property type="match status" value="1"/>
</dbReference>
<feature type="region of interest" description="Disordered" evidence="3">
    <location>
        <begin position="106"/>
        <end position="185"/>
    </location>
</feature>
<dbReference type="OrthoDB" id="62528at2759"/>
<feature type="region of interest" description="Disordered" evidence="3">
    <location>
        <begin position="594"/>
        <end position="627"/>
    </location>
</feature>
<dbReference type="STRING" id="461836.A0A0L0DFD9"/>
<feature type="compositionally biased region" description="Low complexity" evidence="3">
    <location>
        <begin position="1641"/>
        <end position="1662"/>
    </location>
</feature>
<feature type="region of interest" description="Disordered" evidence="3">
    <location>
        <begin position="2194"/>
        <end position="2245"/>
    </location>
</feature>
<name>A0A0L0DFD9_THETB</name>
<dbReference type="Gene3D" id="1.10.238.10">
    <property type="entry name" value="EF-hand"/>
    <property type="match status" value="1"/>
</dbReference>
<protein>
    <submittedName>
        <fullName evidence="5">KPL2 protein isoform 1</fullName>
    </submittedName>
</protein>
<dbReference type="InterPro" id="IPR011992">
    <property type="entry name" value="EF-hand-dom_pair"/>
</dbReference>
<feature type="domain" description="Calponin-homology (CH)" evidence="4">
    <location>
        <begin position="1"/>
        <end position="104"/>
    </location>
</feature>
<feature type="region of interest" description="Disordered" evidence="3">
    <location>
        <begin position="1766"/>
        <end position="1803"/>
    </location>
</feature>
<dbReference type="RefSeq" id="XP_013756473.1">
    <property type="nucleotide sequence ID" value="XM_013901019.1"/>
</dbReference>
<feature type="compositionally biased region" description="Polar residues" evidence="3">
    <location>
        <begin position="1286"/>
        <end position="1296"/>
    </location>
</feature>
<proteinExistence type="predicted"/>
<gene>
    <name evidence="5" type="ORF">AMSG_06977</name>
</gene>
<dbReference type="InterPro" id="IPR027417">
    <property type="entry name" value="P-loop_NTPase"/>
</dbReference>
<feature type="region of interest" description="Disordered" evidence="3">
    <location>
        <begin position="643"/>
        <end position="747"/>
    </location>
</feature>
<dbReference type="InterPro" id="IPR018247">
    <property type="entry name" value="EF_Hand_1_Ca_BS"/>
</dbReference>
<accession>A0A0L0DFD9</accession>
<feature type="region of interest" description="Disordered" evidence="3">
    <location>
        <begin position="1082"/>
        <end position="1131"/>
    </location>
</feature>
<reference evidence="5 6" key="1">
    <citation type="submission" date="2010-05" db="EMBL/GenBank/DDBJ databases">
        <title>The Genome Sequence of Thecamonas trahens ATCC 50062.</title>
        <authorList>
            <consortium name="The Broad Institute Genome Sequencing Platform"/>
            <person name="Russ C."/>
            <person name="Cuomo C."/>
            <person name="Shea T."/>
            <person name="Young S.K."/>
            <person name="Zeng Q."/>
            <person name="Koehrsen M."/>
            <person name="Haas B."/>
            <person name="Borodovsky M."/>
            <person name="Guigo R."/>
            <person name="Alvarado L."/>
            <person name="Berlin A."/>
            <person name="Bochicchio J."/>
            <person name="Borenstein D."/>
            <person name="Chapman S."/>
            <person name="Chen Z."/>
            <person name="Freedman E."/>
            <person name="Gellesch M."/>
            <person name="Goldberg J."/>
            <person name="Griggs A."/>
            <person name="Gujja S."/>
            <person name="Heilman E."/>
            <person name="Heiman D."/>
            <person name="Hepburn T."/>
            <person name="Howarth C."/>
            <person name="Jen D."/>
            <person name="Larson L."/>
            <person name="Mehta T."/>
            <person name="Park D."/>
            <person name="Pearson M."/>
            <person name="Roberts A."/>
            <person name="Saif S."/>
            <person name="Shenoy N."/>
            <person name="Sisk P."/>
            <person name="Stolte C."/>
            <person name="Sykes S."/>
            <person name="Thomson T."/>
            <person name="Walk T."/>
            <person name="White J."/>
            <person name="Yandava C."/>
            <person name="Burger G."/>
            <person name="Gray M.W."/>
            <person name="Holland P.W.H."/>
            <person name="King N."/>
            <person name="Lang F.B.F."/>
            <person name="Roger A.J."/>
            <person name="Ruiz-Trillo I."/>
            <person name="Lander E."/>
            <person name="Nusbaum C."/>
        </authorList>
    </citation>
    <scope>NUCLEOTIDE SEQUENCE [LARGE SCALE GENOMIC DNA]</scope>
    <source>
        <strain evidence="5 6">ATCC 50062</strain>
    </source>
</reference>
<dbReference type="GO" id="GO:0005737">
    <property type="term" value="C:cytoplasm"/>
    <property type="evidence" value="ECO:0007669"/>
    <property type="project" value="UniProtKB-ARBA"/>
</dbReference>
<evidence type="ECO:0000313" key="5">
    <source>
        <dbReference type="EMBL" id="KNC51004.1"/>
    </source>
</evidence>
<dbReference type="SUPFAM" id="SSF52540">
    <property type="entry name" value="P-loop containing nucleoside triphosphate hydrolases"/>
    <property type="match status" value="1"/>
</dbReference>
<dbReference type="InterPro" id="IPR001715">
    <property type="entry name" value="CH_dom"/>
</dbReference>
<dbReference type="eggNOG" id="ENOG502QR7Y">
    <property type="taxonomic scope" value="Eukaryota"/>
</dbReference>
<dbReference type="Pfam" id="PF24082">
    <property type="entry name" value="SPEF2_C"/>
    <property type="match status" value="1"/>
</dbReference>
<feature type="compositionally biased region" description="Basic residues" evidence="3">
    <location>
        <begin position="2566"/>
        <end position="2578"/>
    </location>
</feature>
<feature type="compositionally biased region" description="Polar residues" evidence="3">
    <location>
        <begin position="1576"/>
        <end position="1585"/>
    </location>
</feature>